<evidence type="ECO:0000259" key="3">
    <source>
        <dbReference type="PROSITE" id="PS50089"/>
    </source>
</evidence>
<dbReference type="RefSeq" id="XP_010239520.1">
    <property type="nucleotide sequence ID" value="XM_010241218.1"/>
</dbReference>
<dbReference type="EMBL" id="CM000883">
    <property type="protein sequence ID" value="KQJ92296.1"/>
    <property type="molecule type" value="Genomic_DNA"/>
</dbReference>
<dbReference type="PANTHER" id="PTHR22765:SF438">
    <property type="entry name" value="RING ZINC FINGER DOMAIN SUPERFAMILY PROTEIN-RELATED"/>
    <property type="match status" value="1"/>
</dbReference>
<dbReference type="InterPro" id="IPR001841">
    <property type="entry name" value="Znf_RING"/>
</dbReference>
<keyword evidence="1" id="KW-0862">Zinc</keyword>
<dbReference type="KEGG" id="bdi:104585194"/>
<dbReference type="PANTHER" id="PTHR22765">
    <property type="entry name" value="RING FINGER AND PROTEASE ASSOCIATED DOMAIN-CONTAINING"/>
    <property type="match status" value="1"/>
</dbReference>
<feature type="domain" description="RING-type" evidence="3">
    <location>
        <begin position="148"/>
        <end position="191"/>
    </location>
</feature>
<reference evidence="4 5" key="1">
    <citation type="journal article" date="2010" name="Nature">
        <title>Genome sequencing and analysis of the model grass Brachypodium distachyon.</title>
        <authorList>
            <consortium name="International Brachypodium Initiative"/>
        </authorList>
    </citation>
    <scope>NUCLEOTIDE SEQUENCE [LARGE SCALE GENOMIC DNA]</scope>
    <source>
        <strain evidence="4 5">Bd21</strain>
    </source>
</reference>
<dbReference type="OrthoDB" id="696294at2759"/>
<keyword evidence="6" id="KW-1185">Reference proteome</keyword>
<dbReference type="SUPFAM" id="SSF57850">
    <property type="entry name" value="RING/U-box"/>
    <property type="match status" value="1"/>
</dbReference>
<reference evidence="4" key="2">
    <citation type="submission" date="2017-06" db="EMBL/GenBank/DDBJ databases">
        <title>WGS assembly of Brachypodium distachyon.</title>
        <authorList>
            <consortium name="The International Brachypodium Initiative"/>
            <person name="Lucas S."/>
            <person name="Harmon-Smith M."/>
            <person name="Lail K."/>
            <person name="Tice H."/>
            <person name="Grimwood J."/>
            <person name="Bruce D."/>
            <person name="Barry K."/>
            <person name="Shu S."/>
            <person name="Lindquist E."/>
            <person name="Wang M."/>
            <person name="Pitluck S."/>
            <person name="Vogel J.P."/>
            <person name="Garvin D.F."/>
            <person name="Mockler T.C."/>
            <person name="Schmutz J."/>
            <person name="Rokhsar D."/>
            <person name="Bevan M.W."/>
        </authorList>
    </citation>
    <scope>NUCLEOTIDE SEQUENCE</scope>
    <source>
        <strain evidence="4">Bd21</strain>
    </source>
</reference>
<dbReference type="STRING" id="15368.I1IUF2"/>
<protein>
    <recommendedName>
        <fullName evidence="3">RING-type domain-containing protein</fullName>
    </recommendedName>
</protein>
<reference evidence="5" key="3">
    <citation type="submission" date="2018-08" db="UniProtKB">
        <authorList>
            <consortium name="EnsemblPlants"/>
        </authorList>
    </citation>
    <scope>IDENTIFICATION</scope>
    <source>
        <strain evidence="5">cv. Bd21</strain>
    </source>
</reference>
<dbReference type="eggNOG" id="KOG0800">
    <property type="taxonomic scope" value="Eukaryota"/>
</dbReference>
<name>I1IUF2_BRADI</name>
<dbReference type="GO" id="GO:0006511">
    <property type="term" value="P:ubiquitin-dependent protein catabolic process"/>
    <property type="evidence" value="ECO:0000318"/>
    <property type="project" value="GO_Central"/>
</dbReference>
<dbReference type="InterPro" id="IPR013083">
    <property type="entry name" value="Znf_RING/FYVE/PHD"/>
</dbReference>
<dbReference type="SMART" id="SM00184">
    <property type="entry name" value="RING"/>
    <property type="match status" value="1"/>
</dbReference>
<dbReference type="CDD" id="cd16454">
    <property type="entry name" value="RING-H2_PA-TM-RING"/>
    <property type="match status" value="1"/>
</dbReference>
<dbReference type="Pfam" id="PF13639">
    <property type="entry name" value="zf-RING_2"/>
    <property type="match status" value="1"/>
</dbReference>
<evidence type="ECO:0000313" key="6">
    <source>
        <dbReference type="Proteomes" id="UP000008810"/>
    </source>
</evidence>
<organism evidence="4">
    <name type="scientific">Brachypodium distachyon</name>
    <name type="common">Purple false brome</name>
    <name type="synonym">Trachynia distachya</name>
    <dbReference type="NCBI Taxonomy" id="15368"/>
    <lineage>
        <taxon>Eukaryota</taxon>
        <taxon>Viridiplantae</taxon>
        <taxon>Streptophyta</taxon>
        <taxon>Embryophyta</taxon>
        <taxon>Tracheophyta</taxon>
        <taxon>Spermatophyta</taxon>
        <taxon>Magnoliopsida</taxon>
        <taxon>Liliopsida</taxon>
        <taxon>Poales</taxon>
        <taxon>Poaceae</taxon>
        <taxon>BOP clade</taxon>
        <taxon>Pooideae</taxon>
        <taxon>Stipodae</taxon>
        <taxon>Brachypodieae</taxon>
        <taxon>Brachypodium</taxon>
    </lineage>
</organism>
<dbReference type="Gramene" id="KQJ92296">
    <property type="protein sequence ID" value="KQJ92296"/>
    <property type="gene ID" value="BRADI_4g42730v3"/>
</dbReference>
<gene>
    <name evidence="5" type="primary">LOC104585194</name>
    <name evidence="4" type="ORF">BRADI_4g42730v3</name>
</gene>
<dbReference type="EnsemblPlants" id="KQJ92296">
    <property type="protein sequence ID" value="KQJ92296"/>
    <property type="gene ID" value="BRADI_4g42730v3"/>
</dbReference>
<dbReference type="InterPro" id="IPR051826">
    <property type="entry name" value="E3_ubiquitin-ligase_domain"/>
</dbReference>
<dbReference type="GO" id="GO:0016020">
    <property type="term" value="C:membrane"/>
    <property type="evidence" value="ECO:0000318"/>
    <property type="project" value="GO_Central"/>
</dbReference>
<dbReference type="GO" id="GO:0008270">
    <property type="term" value="F:zinc ion binding"/>
    <property type="evidence" value="ECO:0007669"/>
    <property type="project" value="UniProtKB-KW"/>
</dbReference>
<accession>I1IUF2</accession>
<dbReference type="PROSITE" id="PS50089">
    <property type="entry name" value="ZF_RING_2"/>
    <property type="match status" value="1"/>
</dbReference>
<dbReference type="AlphaFoldDB" id="I1IUF2"/>
<dbReference type="Proteomes" id="UP000008810">
    <property type="component" value="Chromosome 4"/>
</dbReference>
<dbReference type="GO" id="GO:0061630">
    <property type="term" value="F:ubiquitin protein ligase activity"/>
    <property type="evidence" value="ECO:0000318"/>
    <property type="project" value="GO_Central"/>
</dbReference>
<evidence type="ECO:0000256" key="2">
    <source>
        <dbReference type="SAM" id="MobiDB-lite"/>
    </source>
</evidence>
<keyword evidence="1" id="KW-0863">Zinc-finger</keyword>
<keyword evidence="1" id="KW-0479">Metal-binding</keyword>
<dbReference type="GeneID" id="104585194"/>
<feature type="region of interest" description="Disordered" evidence="2">
    <location>
        <begin position="61"/>
        <end position="121"/>
    </location>
</feature>
<evidence type="ECO:0000313" key="4">
    <source>
        <dbReference type="EMBL" id="KQJ92296.1"/>
    </source>
</evidence>
<sequence>MAMAGEGTGDVVMVLDLSRAGRELYIPLRVDGRVRNLQVIRQIIGAGAAAYRRPEAIMNSSVVQDAEEEEEREEEEDQARDGDEEEEEEQSADQLLPVPRLPGRVGPSPFRSSGSGAAGLIPRPMKLETTRYDGGEAGEGGVSTRTGCAICMEEYEARDELSVVPCAGKHRFHRSCLAPWLARKRLCPLCRQALPAADDEPH</sequence>
<dbReference type="Gene3D" id="3.30.40.10">
    <property type="entry name" value="Zinc/RING finger domain, C3HC4 (zinc finger)"/>
    <property type="match status" value="1"/>
</dbReference>
<evidence type="ECO:0000256" key="1">
    <source>
        <dbReference type="PROSITE-ProRule" id="PRU00175"/>
    </source>
</evidence>
<evidence type="ECO:0000313" key="5">
    <source>
        <dbReference type="EnsemblPlants" id="KQJ92296"/>
    </source>
</evidence>
<feature type="compositionally biased region" description="Acidic residues" evidence="2">
    <location>
        <begin position="65"/>
        <end position="91"/>
    </location>
</feature>
<proteinExistence type="predicted"/>
<dbReference type="HOGENOM" id="CLU_1356333_0_0_1"/>